<feature type="domain" description="Methyl-accepting transducer" evidence="5">
    <location>
        <begin position="1"/>
        <end position="98"/>
    </location>
</feature>
<accession>A0A7V6A5S9</accession>
<evidence type="ECO:0000259" key="5">
    <source>
        <dbReference type="PROSITE" id="PS50111"/>
    </source>
</evidence>
<dbReference type="PROSITE" id="PS50111">
    <property type="entry name" value="CHEMOTAXIS_TRANSDUC_2"/>
    <property type="match status" value="1"/>
</dbReference>
<dbReference type="EMBL" id="DTGR01000211">
    <property type="protein sequence ID" value="HHS30710.1"/>
    <property type="molecule type" value="Genomic_DNA"/>
</dbReference>
<reference evidence="6" key="1">
    <citation type="journal article" date="2020" name="mSystems">
        <title>Genome- and Community-Level Interaction Insights into Carbon Utilization and Element Cycling Functions of Hydrothermarchaeota in Hydrothermal Sediment.</title>
        <authorList>
            <person name="Zhou Z."/>
            <person name="Liu Y."/>
            <person name="Xu W."/>
            <person name="Pan J."/>
            <person name="Luo Z.H."/>
            <person name="Li M."/>
        </authorList>
    </citation>
    <scope>NUCLEOTIDE SEQUENCE [LARGE SCALE GENOMIC DNA]</scope>
    <source>
        <strain evidence="6">SpSt-767</strain>
    </source>
</reference>
<keyword evidence="1" id="KW-0145">Chemotaxis</keyword>
<proteinExistence type="inferred from homology"/>
<dbReference type="InterPro" id="IPR004089">
    <property type="entry name" value="MCPsignal_dom"/>
</dbReference>
<dbReference type="InterPro" id="IPR051310">
    <property type="entry name" value="MCP_chemotaxis"/>
</dbReference>
<name>A0A7V6A5S9_9BACT</name>
<dbReference type="GO" id="GO:0006935">
    <property type="term" value="P:chemotaxis"/>
    <property type="evidence" value="ECO:0007669"/>
    <property type="project" value="UniProtKB-KW"/>
</dbReference>
<dbReference type="AlphaFoldDB" id="A0A7V6A5S9"/>
<dbReference type="PANTHER" id="PTHR43531:SF11">
    <property type="entry name" value="METHYL-ACCEPTING CHEMOTAXIS PROTEIN 3"/>
    <property type="match status" value="1"/>
</dbReference>
<dbReference type="Gene3D" id="1.10.287.950">
    <property type="entry name" value="Methyl-accepting chemotaxis protein"/>
    <property type="match status" value="1"/>
</dbReference>
<keyword evidence="3" id="KW-0807">Transducer</keyword>
<comment type="similarity">
    <text evidence="2">Belongs to the methyl-accepting chemotaxis (MCP) protein family.</text>
</comment>
<dbReference type="GO" id="GO:0005886">
    <property type="term" value="C:plasma membrane"/>
    <property type="evidence" value="ECO:0007669"/>
    <property type="project" value="TreeGrafter"/>
</dbReference>
<gene>
    <name evidence="6" type="ORF">ENV52_13540</name>
</gene>
<feature type="region of interest" description="Disordered" evidence="4">
    <location>
        <begin position="152"/>
        <end position="176"/>
    </location>
</feature>
<evidence type="ECO:0000256" key="4">
    <source>
        <dbReference type="SAM" id="MobiDB-lite"/>
    </source>
</evidence>
<evidence type="ECO:0000256" key="1">
    <source>
        <dbReference type="ARBA" id="ARBA00022500"/>
    </source>
</evidence>
<comment type="caution">
    <text evidence="6">The sequence shown here is derived from an EMBL/GenBank/DDBJ whole genome shotgun (WGS) entry which is preliminary data.</text>
</comment>
<dbReference type="PANTHER" id="PTHR43531">
    <property type="entry name" value="PROTEIN ICFG"/>
    <property type="match status" value="1"/>
</dbReference>
<evidence type="ECO:0000256" key="3">
    <source>
        <dbReference type="PROSITE-ProRule" id="PRU00284"/>
    </source>
</evidence>
<protein>
    <recommendedName>
        <fullName evidence="5">Methyl-accepting transducer domain-containing protein</fullName>
    </recommendedName>
</protein>
<dbReference type="GO" id="GO:0007165">
    <property type="term" value="P:signal transduction"/>
    <property type="evidence" value="ECO:0007669"/>
    <property type="project" value="UniProtKB-KW"/>
</dbReference>
<dbReference type="SUPFAM" id="SSF58104">
    <property type="entry name" value="Methyl-accepting chemotaxis protein (MCP) signaling domain"/>
    <property type="match status" value="1"/>
</dbReference>
<organism evidence="6">
    <name type="scientific">Desulfobacca acetoxidans</name>
    <dbReference type="NCBI Taxonomy" id="60893"/>
    <lineage>
        <taxon>Bacteria</taxon>
        <taxon>Pseudomonadati</taxon>
        <taxon>Thermodesulfobacteriota</taxon>
        <taxon>Desulfobaccia</taxon>
        <taxon>Desulfobaccales</taxon>
        <taxon>Desulfobaccaceae</taxon>
        <taxon>Desulfobacca</taxon>
    </lineage>
</organism>
<dbReference type="GO" id="GO:0004888">
    <property type="term" value="F:transmembrane signaling receptor activity"/>
    <property type="evidence" value="ECO:0007669"/>
    <property type="project" value="TreeGrafter"/>
</dbReference>
<evidence type="ECO:0000256" key="2">
    <source>
        <dbReference type="ARBA" id="ARBA00029447"/>
    </source>
</evidence>
<evidence type="ECO:0000313" key="6">
    <source>
        <dbReference type="EMBL" id="HHS30710.1"/>
    </source>
</evidence>
<dbReference type="Pfam" id="PF00015">
    <property type="entry name" value="MCPsignal"/>
    <property type="match status" value="1"/>
</dbReference>
<sequence>MICTGVRNLPLRAADAAKRTAALIEGTVTEVKDGSSIAERVAEAFTRVYAAITRAKELVAEITAASGEHSQGADEIGKAADEMSGVTQAVAASAQESAVASLELTVQSQGVRTVVDSLVFLVAGQHGALTVSGETQGSASVPLTGLSLQKQHTSQAGKAKVSPFGRPASGGAAPEQVIPLEGREFDGF</sequence>